<dbReference type="Pfam" id="PF00892">
    <property type="entry name" value="EamA"/>
    <property type="match status" value="2"/>
</dbReference>
<dbReference type="PANTHER" id="PTHR22911:SF133">
    <property type="entry name" value="MEMBRANE PROTEIN"/>
    <property type="match status" value="1"/>
</dbReference>
<dbReference type="eggNOG" id="COG0697">
    <property type="taxonomic scope" value="Bacteria"/>
</dbReference>
<accession>A0A0M1VV37</accession>
<feature type="domain" description="EamA" evidence="2">
    <location>
        <begin position="162"/>
        <end position="296"/>
    </location>
</feature>
<dbReference type="AlphaFoldDB" id="A0A0M1VV37"/>
<dbReference type="GO" id="GO:0016020">
    <property type="term" value="C:membrane"/>
    <property type="evidence" value="ECO:0007669"/>
    <property type="project" value="InterPro"/>
</dbReference>
<protein>
    <recommendedName>
        <fullName evidence="2">EamA domain-containing protein</fullName>
    </recommendedName>
</protein>
<dbReference type="RefSeq" id="WP_032843810.1">
    <property type="nucleotide sequence ID" value="NZ_KQ235737.1"/>
</dbReference>
<feature type="transmembrane region" description="Helical" evidence="1">
    <location>
        <begin position="161"/>
        <end position="179"/>
    </location>
</feature>
<feature type="transmembrane region" description="Helical" evidence="1">
    <location>
        <begin position="224"/>
        <end position="246"/>
    </location>
</feature>
<reference evidence="3 4" key="1">
    <citation type="submission" date="2011-10" db="EMBL/GenBank/DDBJ databases">
        <title>The Genome Sequence of Fusobacterium sp. 4_1_13.</title>
        <authorList>
            <consortium name="The Broad Institute Genome Sequencing Platform"/>
            <person name="Earl A."/>
            <person name="Ward D."/>
            <person name="Feldgarden M."/>
            <person name="Gevers D."/>
            <person name="Strauss J."/>
            <person name="Ambrose C."/>
            <person name="Allen-Vercoe E."/>
            <person name="Young S.K."/>
            <person name="Zeng Q."/>
            <person name="Gargeya S."/>
            <person name="Fitzgerald M."/>
            <person name="Haas B."/>
            <person name="Abouelleil A."/>
            <person name="Alvarado L."/>
            <person name="Arachchi H.M."/>
            <person name="Berlin A."/>
            <person name="Brown A."/>
            <person name="Chapman S.B."/>
            <person name="Chen Z."/>
            <person name="Dunbar C."/>
            <person name="Freedman E."/>
            <person name="Gearin G."/>
            <person name="Goldberg J."/>
            <person name="Griggs A."/>
            <person name="Gujja S."/>
            <person name="Heiman D."/>
            <person name="Howarth C."/>
            <person name="Larson L."/>
            <person name="Lui A."/>
            <person name="MacDonald P.J."/>
            <person name="Montmayeur A."/>
            <person name="Murphy C."/>
            <person name="Neiman D."/>
            <person name="Pearson M."/>
            <person name="Priest M."/>
            <person name="Roberts A."/>
            <person name="Saif S."/>
            <person name="Shea T."/>
            <person name="Shenoy N."/>
            <person name="Sisk P."/>
            <person name="Stolte C."/>
            <person name="Sykes S."/>
            <person name="Wortman J."/>
            <person name="Nusbaum C."/>
            <person name="Birren B."/>
        </authorList>
    </citation>
    <scope>NUCLEOTIDE SEQUENCE [LARGE SCALE GENOMIC DNA]</scope>
    <source>
        <strain evidence="3 4">4_1_13</strain>
    </source>
</reference>
<proteinExistence type="predicted"/>
<evidence type="ECO:0000313" key="3">
    <source>
        <dbReference type="EMBL" id="EEO40464.2"/>
    </source>
</evidence>
<feature type="transmembrane region" description="Helical" evidence="1">
    <location>
        <begin position="191"/>
        <end position="212"/>
    </location>
</feature>
<feature type="transmembrane region" description="Helical" evidence="1">
    <location>
        <begin position="128"/>
        <end position="149"/>
    </location>
</feature>
<gene>
    <name evidence="3" type="ORF">FSCG_01177</name>
</gene>
<sequence length="299" mass="33333">MDNHIKGALLVCLAATMWGFDGIALTPRLFSLHVPFVVFILHLLPLILMSIIFGKEEIKNIKKLQKNDLFFFFCVALFGGCLGTLSIVKALFLVNFKHLTVVTLLQKLQPIFAIILARVLLKEKLKKAYLFWGFLALLGGYLLTFEFHLPENVSGDNLLPASFYSLLAAFSFGSATVFGKRILKSASFRTALYLRYLMTTCIMFVIVAFTSGFGDFLVATPKNWLIFIIIALTTGSGAILLYYFGLRYITAKVATMCELCFPISSVVFDYLINGNVLSPVQLFSAGLMILSIIKISRLN</sequence>
<feature type="transmembrane region" description="Helical" evidence="1">
    <location>
        <begin position="29"/>
        <end position="48"/>
    </location>
</feature>
<dbReference type="InterPro" id="IPR037185">
    <property type="entry name" value="EmrE-like"/>
</dbReference>
<feature type="transmembrane region" description="Helical" evidence="1">
    <location>
        <begin position="104"/>
        <end position="121"/>
    </location>
</feature>
<keyword evidence="1" id="KW-0812">Transmembrane</keyword>
<name>A0A0M1VV37_FUSVC</name>
<comment type="caution">
    <text evidence="3">The sequence shown here is derived from an EMBL/GenBank/DDBJ whole genome shotgun (WGS) entry which is preliminary data.</text>
</comment>
<evidence type="ECO:0000256" key="1">
    <source>
        <dbReference type="SAM" id="Phobius"/>
    </source>
</evidence>
<dbReference type="Proteomes" id="UP000004925">
    <property type="component" value="Unassembled WGS sequence"/>
</dbReference>
<dbReference type="EMBL" id="ACDE02000019">
    <property type="protein sequence ID" value="EEO40464.2"/>
    <property type="molecule type" value="Genomic_DNA"/>
</dbReference>
<feature type="domain" description="EamA" evidence="2">
    <location>
        <begin position="6"/>
        <end position="144"/>
    </location>
</feature>
<evidence type="ECO:0000313" key="4">
    <source>
        <dbReference type="Proteomes" id="UP000004925"/>
    </source>
</evidence>
<keyword evidence="1" id="KW-1133">Transmembrane helix</keyword>
<dbReference type="PANTHER" id="PTHR22911">
    <property type="entry name" value="ACYL-MALONYL CONDENSING ENZYME-RELATED"/>
    <property type="match status" value="1"/>
</dbReference>
<feature type="transmembrane region" description="Helical" evidence="1">
    <location>
        <begin position="69"/>
        <end position="92"/>
    </location>
</feature>
<evidence type="ECO:0000259" key="2">
    <source>
        <dbReference type="Pfam" id="PF00892"/>
    </source>
</evidence>
<dbReference type="SUPFAM" id="SSF103481">
    <property type="entry name" value="Multidrug resistance efflux transporter EmrE"/>
    <property type="match status" value="2"/>
</dbReference>
<organism evidence="3 4">
    <name type="scientific">Fusobacterium vincentii 4_1_13</name>
    <dbReference type="NCBI Taxonomy" id="469606"/>
    <lineage>
        <taxon>Bacteria</taxon>
        <taxon>Fusobacteriati</taxon>
        <taxon>Fusobacteriota</taxon>
        <taxon>Fusobacteriia</taxon>
        <taxon>Fusobacteriales</taxon>
        <taxon>Fusobacteriaceae</taxon>
        <taxon>Fusobacterium</taxon>
    </lineage>
</organism>
<dbReference type="InterPro" id="IPR000620">
    <property type="entry name" value="EamA_dom"/>
</dbReference>
<keyword evidence="1" id="KW-0472">Membrane</keyword>